<organism evidence="3 4">
    <name type="scientific">Candidatus Acutalibacter pullicola</name>
    <dbReference type="NCBI Taxonomy" id="2838417"/>
    <lineage>
        <taxon>Bacteria</taxon>
        <taxon>Bacillati</taxon>
        <taxon>Bacillota</taxon>
        <taxon>Clostridia</taxon>
        <taxon>Eubacteriales</taxon>
        <taxon>Acutalibacteraceae</taxon>
        <taxon>Acutalibacter</taxon>
    </lineage>
</organism>
<proteinExistence type="predicted"/>
<protein>
    <submittedName>
        <fullName evidence="3">Relaxase/mobilization nuclease domain-containing protein</fullName>
    </submittedName>
</protein>
<accession>A0A9D2SFV2</accession>
<evidence type="ECO:0000256" key="1">
    <source>
        <dbReference type="SAM" id="MobiDB-lite"/>
    </source>
</evidence>
<name>A0A9D2SFV2_9FIRM</name>
<dbReference type="Proteomes" id="UP000826793">
    <property type="component" value="Unassembled WGS sequence"/>
</dbReference>
<reference evidence="3" key="1">
    <citation type="journal article" date="2021" name="PeerJ">
        <title>Extensive microbial diversity within the chicken gut microbiome revealed by metagenomics and culture.</title>
        <authorList>
            <person name="Gilroy R."/>
            <person name="Ravi A."/>
            <person name="Getino M."/>
            <person name="Pursley I."/>
            <person name="Horton D.L."/>
            <person name="Alikhan N.F."/>
            <person name="Baker D."/>
            <person name="Gharbi K."/>
            <person name="Hall N."/>
            <person name="Watson M."/>
            <person name="Adriaenssens E.M."/>
            <person name="Foster-Nyarko E."/>
            <person name="Jarju S."/>
            <person name="Secka A."/>
            <person name="Antonio M."/>
            <person name="Oren A."/>
            <person name="Chaudhuri R.R."/>
            <person name="La Ragione R."/>
            <person name="Hildebrand F."/>
            <person name="Pallen M.J."/>
        </authorList>
    </citation>
    <scope>NUCLEOTIDE SEQUENCE</scope>
    <source>
        <strain evidence="3">CHK185-1770</strain>
    </source>
</reference>
<evidence type="ECO:0000313" key="3">
    <source>
        <dbReference type="EMBL" id="HJB97772.1"/>
    </source>
</evidence>
<feature type="domain" description="MobA/VirD2-like nuclease" evidence="2">
    <location>
        <begin position="64"/>
        <end position="184"/>
    </location>
</feature>
<feature type="region of interest" description="Disordered" evidence="1">
    <location>
        <begin position="438"/>
        <end position="464"/>
    </location>
</feature>
<dbReference type="InterPro" id="IPR005094">
    <property type="entry name" value="Endonuclease_MobA/VirD2"/>
</dbReference>
<dbReference type="AlphaFoldDB" id="A0A9D2SFV2"/>
<gene>
    <name evidence="3" type="ORF">H9710_04245</name>
</gene>
<reference evidence="3" key="2">
    <citation type="submission" date="2021-04" db="EMBL/GenBank/DDBJ databases">
        <authorList>
            <person name="Gilroy R."/>
        </authorList>
    </citation>
    <scope>NUCLEOTIDE SEQUENCE</scope>
    <source>
        <strain evidence="3">CHK185-1770</strain>
    </source>
</reference>
<evidence type="ECO:0000259" key="2">
    <source>
        <dbReference type="Pfam" id="PF03432"/>
    </source>
</evidence>
<dbReference type="Pfam" id="PF03432">
    <property type="entry name" value="Relaxase"/>
    <property type="match status" value="1"/>
</dbReference>
<sequence>MAVTSLWAVKGWLGKVVLYVENPEKTSAPKCYEERGSATQDLDDVIRYAIDQEKTTLPEEIPYRQRLVSGVNCNPATARQEMLAVKRRFGKEDGVVAYHGYQSFAPEECTPELAHELGLKLARQLWGERYQVLVATHLDKENHLHSHFVINTVSFVDGKKFHRTGQDYRAMREASDVLCREYGLSIIETPQPGKSKHYAEHRAEQQGKPTWRSLIKRDVDAALRQSMTERQFFHALQQMGYEVKVGADISVRPKGKERFFRLGRNLGENYTPAGIRRQLLEKSRPEREFRPQPRKVKFHGQMKPARKATGFRALYYHYCYLLGIFPRNKRRLPRRVPPALREELLRGERFSQEVRLLSQYKIDTMEQLEAYQGKVEEQLENLISQRTLLYRQFRTVGVQSNPEWKDRVKQEISTLTGQIKKLRKEVALCEDIAQRSEKMRENLRMAREEKENSSPKREEQHRSR</sequence>
<evidence type="ECO:0000313" key="4">
    <source>
        <dbReference type="Proteomes" id="UP000826793"/>
    </source>
</evidence>
<dbReference type="EMBL" id="DWXG01000035">
    <property type="protein sequence ID" value="HJB97772.1"/>
    <property type="molecule type" value="Genomic_DNA"/>
</dbReference>
<comment type="caution">
    <text evidence="3">The sequence shown here is derived from an EMBL/GenBank/DDBJ whole genome shotgun (WGS) entry which is preliminary data.</text>
</comment>